<gene>
    <name evidence="1" type="ORF">ACFSKW_03130</name>
</gene>
<dbReference type="EMBL" id="JBHUFV010000003">
    <property type="protein sequence ID" value="MFD1930464.1"/>
    <property type="molecule type" value="Genomic_DNA"/>
</dbReference>
<keyword evidence="2" id="KW-1185">Reference proteome</keyword>
<name>A0ABW4SQ07_9ACTN</name>
<organism evidence="1 2">
    <name type="scientific">Nonomuraea mangrovi</name>
    <dbReference type="NCBI Taxonomy" id="2316207"/>
    <lineage>
        <taxon>Bacteria</taxon>
        <taxon>Bacillati</taxon>
        <taxon>Actinomycetota</taxon>
        <taxon>Actinomycetes</taxon>
        <taxon>Streptosporangiales</taxon>
        <taxon>Streptosporangiaceae</taxon>
        <taxon>Nonomuraea</taxon>
    </lineage>
</organism>
<dbReference type="RefSeq" id="WP_379569193.1">
    <property type="nucleotide sequence ID" value="NZ_JBHUFV010000003.1"/>
</dbReference>
<reference evidence="2" key="1">
    <citation type="journal article" date="2019" name="Int. J. Syst. Evol. Microbiol.">
        <title>The Global Catalogue of Microorganisms (GCM) 10K type strain sequencing project: providing services to taxonomists for standard genome sequencing and annotation.</title>
        <authorList>
            <consortium name="The Broad Institute Genomics Platform"/>
            <consortium name="The Broad Institute Genome Sequencing Center for Infectious Disease"/>
            <person name="Wu L."/>
            <person name="Ma J."/>
        </authorList>
    </citation>
    <scope>NUCLEOTIDE SEQUENCE [LARGE SCALE GENOMIC DNA]</scope>
    <source>
        <strain evidence="2">ICMP 6774ER</strain>
    </source>
</reference>
<accession>A0ABW4SQ07</accession>
<comment type="caution">
    <text evidence="1">The sequence shown here is derived from an EMBL/GenBank/DDBJ whole genome shotgun (WGS) entry which is preliminary data.</text>
</comment>
<proteinExistence type="predicted"/>
<evidence type="ECO:0000313" key="1">
    <source>
        <dbReference type="EMBL" id="MFD1930464.1"/>
    </source>
</evidence>
<sequence>MGEDGAVLVRPDGYVARRAEEPPSDPAAALRHAVNAVLRP</sequence>
<protein>
    <submittedName>
        <fullName evidence="1">Uncharacterized protein</fullName>
    </submittedName>
</protein>
<dbReference type="Gene3D" id="3.40.30.120">
    <property type="match status" value="1"/>
</dbReference>
<evidence type="ECO:0000313" key="2">
    <source>
        <dbReference type="Proteomes" id="UP001597368"/>
    </source>
</evidence>
<dbReference type="Proteomes" id="UP001597368">
    <property type="component" value="Unassembled WGS sequence"/>
</dbReference>
<dbReference type="Pfam" id="PF21274">
    <property type="entry name" value="Rng_hyd_C"/>
    <property type="match status" value="1"/>
</dbReference>